<protein>
    <recommendedName>
        <fullName evidence="1">PI3K-RBD domain-containing protein</fullName>
    </recommendedName>
</protein>
<dbReference type="InterPro" id="IPR000341">
    <property type="entry name" value="PI3K_Ras-bd_dom"/>
</dbReference>
<sequence>MLEALANDLIPQEIVLDVNHFQLRLQGRAELLRPDARLCDCYQVQLCHRLDQPLRLILEPKDVDQPYIEKTLSTNEQFIPQNFFTNNRPTPTEEDIFISYSVFQNALEKFRSCIVENYAQVDSESWLKDVHCASSSLCQSVKAVLAAVCYGMAFSDVINALGNIQVCIMDIVYDIGLNNKVTGFKRHDNKNFNSFRSDSQQNTTQENWFSSSYKRKQTRTSPTLVSNLQSTIKNTSKTLVNLKRDIKPQSRKKLHNLILSLTKNLLCQLSAFFIWRQVNISVNPQLIGNSNFYPMVYRMNHLVI</sequence>
<reference evidence="3" key="1">
    <citation type="submission" date="2023-11" db="UniProtKB">
        <authorList>
            <consortium name="WormBaseParasite"/>
        </authorList>
    </citation>
    <scope>IDENTIFICATION</scope>
</reference>
<evidence type="ECO:0000313" key="2">
    <source>
        <dbReference type="Proteomes" id="UP000050791"/>
    </source>
</evidence>
<dbReference type="WBParaSite" id="SMTH1_37680.1">
    <property type="protein sequence ID" value="SMTH1_37680.1"/>
    <property type="gene ID" value="SMTH1_37680"/>
</dbReference>
<name>A0AA85B7F3_9TREM</name>
<dbReference type="Proteomes" id="UP000050791">
    <property type="component" value="Unassembled WGS sequence"/>
</dbReference>
<dbReference type="AlphaFoldDB" id="A0AA85B7F3"/>
<feature type="domain" description="PI3K-RBD" evidence="1">
    <location>
        <begin position="1"/>
        <end position="60"/>
    </location>
</feature>
<dbReference type="PROSITE" id="PS51546">
    <property type="entry name" value="PI3K_RBD"/>
    <property type="match status" value="1"/>
</dbReference>
<proteinExistence type="predicted"/>
<accession>A0AA85B7F3</accession>
<evidence type="ECO:0000259" key="1">
    <source>
        <dbReference type="PROSITE" id="PS51546"/>
    </source>
</evidence>
<organism evidence="2 3">
    <name type="scientific">Schistosoma mattheei</name>
    <dbReference type="NCBI Taxonomy" id="31246"/>
    <lineage>
        <taxon>Eukaryota</taxon>
        <taxon>Metazoa</taxon>
        <taxon>Spiralia</taxon>
        <taxon>Lophotrochozoa</taxon>
        <taxon>Platyhelminthes</taxon>
        <taxon>Trematoda</taxon>
        <taxon>Digenea</taxon>
        <taxon>Strigeidida</taxon>
        <taxon>Schistosomatoidea</taxon>
        <taxon>Schistosomatidae</taxon>
        <taxon>Schistosoma</taxon>
    </lineage>
</organism>
<evidence type="ECO:0000313" key="3">
    <source>
        <dbReference type="WBParaSite" id="SMTH1_37680.1"/>
    </source>
</evidence>